<dbReference type="GO" id="GO:0050660">
    <property type="term" value="F:flavin adenine dinucleotide binding"/>
    <property type="evidence" value="ECO:0007669"/>
    <property type="project" value="UniProtKB-UniRule"/>
</dbReference>
<evidence type="ECO:0000313" key="4">
    <source>
        <dbReference type="Proteomes" id="UP000177596"/>
    </source>
</evidence>
<name>A0A1F8DHH3_9BACT</name>
<dbReference type="EC" id="2.1.1.148" evidence="1"/>
<dbReference type="AlphaFoldDB" id="A0A1F8DHH3"/>
<dbReference type="Gene3D" id="6.10.140.450">
    <property type="match status" value="1"/>
</dbReference>
<dbReference type="CDD" id="cd20175">
    <property type="entry name" value="ThyX"/>
    <property type="match status" value="1"/>
</dbReference>
<evidence type="ECO:0000256" key="2">
    <source>
        <dbReference type="SAM" id="Coils"/>
    </source>
</evidence>
<dbReference type="Gene3D" id="3.30.70.3180">
    <property type="match status" value="2"/>
</dbReference>
<dbReference type="Proteomes" id="UP000177596">
    <property type="component" value="Unassembled WGS sequence"/>
</dbReference>
<dbReference type="NCBIfam" id="TIGR02170">
    <property type="entry name" value="thyX"/>
    <property type="match status" value="1"/>
</dbReference>
<protein>
    <recommendedName>
        <fullName evidence="1">FAD-dependent thymidylate synthase</fullName>
        <ecNumber evidence="1">2.1.1.148</ecNumber>
    </recommendedName>
</protein>
<keyword evidence="2" id="KW-0175">Coiled coil</keyword>
<dbReference type="EMBL" id="MGIL01000017">
    <property type="protein sequence ID" value="OGM88043.1"/>
    <property type="molecule type" value="Genomic_DNA"/>
</dbReference>
<sequence length="303" mass="34570">MERELHLRKFENGESLKYPAFHAEAFCTERGTSYLKEPGVVMIAQSVPNLEGMRTFLKGFDDELGFSQYLDDPVKLDPSAQIVKLAGQNCYMSYGPKRSMNKDATGYIENIVSSGHGSVMEHPNFTLLFYGVDRSFTHELVRHRAGMGYSQESQRYVGGKVLRFVERPEFQDVPELHKQFEQRIDRVADEYKDLTTRLLTLQGEGLKIVSAEQATDKRKKVRQAARAALTNETEAIIVVTGNLRAWRHIFNMRVSEHSEVQIRKAIHKAYKCLKEVEPTGFGDFEEVQLNDGTVGLRTNYPKV</sequence>
<dbReference type="GO" id="GO:0050797">
    <property type="term" value="F:thymidylate synthase (FAD) activity"/>
    <property type="evidence" value="ECO:0007669"/>
    <property type="project" value="UniProtKB-UniRule"/>
</dbReference>
<feature type="coiled-coil region" evidence="2">
    <location>
        <begin position="177"/>
        <end position="204"/>
    </location>
</feature>
<dbReference type="GO" id="GO:0070402">
    <property type="term" value="F:NADPH binding"/>
    <property type="evidence" value="ECO:0007669"/>
    <property type="project" value="TreeGrafter"/>
</dbReference>
<dbReference type="PROSITE" id="PS51331">
    <property type="entry name" value="THYX"/>
    <property type="match status" value="1"/>
</dbReference>
<gene>
    <name evidence="3" type="ORF">A2573_00880</name>
</gene>
<dbReference type="PANTHER" id="PTHR34934:SF1">
    <property type="entry name" value="FLAVIN-DEPENDENT THYMIDYLATE SYNTHASE"/>
    <property type="match status" value="1"/>
</dbReference>
<organism evidence="3 4">
    <name type="scientific">Candidatus Woesebacteria bacterium RIFOXYD1_FULL_43_18</name>
    <dbReference type="NCBI Taxonomy" id="1802551"/>
    <lineage>
        <taxon>Bacteria</taxon>
        <taxon>Candidatus Woeseibacteriota</taxon>
    </lineage>
</organism>
<dbReference type="PANTHER" id="PTHR34934">
    <property type="entry name" value="FLAVIN-DEPENDENT THYMIDYLATE SYNTHASE"/>
    <property type="match status" value="1"/>
</dbReference>
<dbReference type="InterPro" id="IPR003669">
    <property type="entry name" value="Thymidylate_synthase_ThyX"/>
</dbReference>
<evidence type="ECO:0000313" key="3">
    <source>
        <dbReference type="EMBL" id="OGM88043.1"/>
    </source>
</evidence>
<dbReference type="GO" id="GO:0006231">
    <property type="term" value="P:dTMP biosynthetic process"/>
    <property type="evidence" value="ECO:0007669"/>
    <property type="project" value="UniProtKB-UniRule"/>
</dbReference>
<dbReference type="GO" id="GO:0004799">
    <property type="term" value="F:thymidylate synthase activity"/>
    <property type="evidence" value="ECO:0007669"/>
    <property type="project" value="TreeGrafter"/>
</dbReference>
<accession>A0A1F8DHH3</accession>
<dbReference type="InterPro" id="IPR036098">
    <property type="entry name" value="Thymidylate_synthase_ThyX_sf"/>
</dbReference>
<comment type="caution">
    <text evidence="3">The sequence shown here is derived from an EMBL/GenBank/DDBJ whole genome shotgun (WGS) entry which is preliminary data.</text>
</comment>
<reference evidence="3 4" key="1">
    <citation type="journal article" date="2016" name="Nat. Commun.">
        <title>Thousands of microbial genomes shed light on interconnected biogeochemical processes in an aquifer system.</title>
        <authorList>
            <person name="Anantharaman K."/>
            <person name="Brown C.T."/>
            <person name="Hug L.A."/>
            <person name="Sharon I."/>
            <person name="Castelle C.J."/>
            <person name="Probst A.J."/>
            <person name="Thomas B.C."/>
            <person name="Singh A."/>
            <person name="Wilkins M.J."/>
            <person name="Karaoz U."/>
            <person name="Brodie E.L."/>
            <person name="Williams K.H."/>
            <person name="Hubbard S.S."/>
            <person name="Banfield J.F."/>
        </authorList>
    </citation>
    <scope>NUCLEOTIDE SEQUENCE [LARGE SCALE GENOMIC DNA]</scope>
</reference>
<proteinExistence type="predicted"/>
<evidence type="ECO:0000256" key="1">
    <source>
        <dbReference type="NCBIfam" id="TIGR02170"/>
    </source>
</evidence>
<dbReference type="Pfam" id="PF02511">
    <property type="entry name" value="Thy1"/>
    <property type="match status" value="1"/>
</dbReference>
<dbReference type="SUPFAM" id="SSF69796">
    <property type="entry name" value="Thymidylate synthase-complementing protein Thy1"/>
    <property type="match status" value="1"/>
</dbReference>